<dbReference type="SUPFAM" id="SSF55729">
    <property type="entry name" value="Acyl-CoA N-acyltransferases (Nat)"/>
    <property type="match status" value="1"/>
</dbReference>
<dbReference type="Gene3D" id="3.40.630.30">
    <property type="match status" value="1"/>
</dbReference>
<protein>
    <submittedName>
        <fullName evidence="2">Acetyltransferase (GNAT) family protein</fullName>
    </submittedName>
</protein>
<sequence length="143" mass="15943">MIVELLPPHTGRAFEAMRELRPHLASEEEFVRRVDQGQRPDGYRLVCSVPDGRASALAVAGFRLGENLAWGRHLYIDDLSTVPSARGQGHARALLAWIHDEAYRLGCSQVHLDSGVGPDRVSAHRLYFNSGYRISSHHFSADL</sequence>
<dbReference type="EMBL" id="VFPU01000001">
    <property type="protein sequence ID" value="TQM96833.1"/>
    <property type="molecule type" value="Genomic_DNA"/>
</dbReference>
<keyword evidence="3" id="KW-1185">Reference proteome</keyword>
<dbReference type="RefSeq" id="WP_202876936.1">
    <property type="nucleotide sequence ID" value="NZ_BAAAIL010000004.1"/>
</dbReference>
<evidence type="ECO:0000259" key="1">
    <source>
        <dbReference type="PROSITE" id="PS51186"/>
    </source>
</evidence>
<feature type="domain" description="N-acetyltransferase" evidence="1">
    <location>
        <begin position="1"/>
        <end position="143"/>
    </location>
</feature>
<dbReference type="PROSITE" id="PS51186">
    <property type="entry name" value="GNAT"/>
    <property type="match status" value="1"/>
</dbReference>
<reference evidence="2 3" key="1">
    <citation type="submission" date="2019-06" db="EMBL/GenBank/DDBJ databases">
        <title>Sequencing the genomes of 1000 actinobacteria strains.</title>
        <authorList>
            <person name="Klenk H.-P."/>
        </authorList>
    </citation>
    <scope>NUCLEOTIDE SEQUENCE [LARGE SCALE GENOMIC DNA]</scope>
    <source>
        <strain evidence="2 3">DSM 12362</strain>
    </source>
</reference>
<organism evidence="2 3">
    <name type="scientific">Ornithinimicrobium humiphilum</name>
    <dbReference type="NCBI Taxonomy" id="125288"/>
    <lineage>
        <taxon>Bacteria</taxon>
        <taxon>Bacillati</taxon>
        <taxon>Actinomycetota</taxon>
        <taxon>Actinomycetes</taxon>
        <taxon>Micrococcales</taxon>
        <taxon>Ornithinimicrobiaceae</taxon>
        <taxon>Ornithinimicrobium</taxon>
    </lineage>
</organism>
<dbReference type="InterPro" id="IPR016181">
    <property type="entry name" value="Acyl_CoA_acyltransferase"/>
</dbReference>
<evidence type="ECO:0000313" key="3">
    <source>
        <dbReference type="Proteomes" id="UP000315133"/>
    </source>
</evidence>
<dbReference type="CDD" id="cd04301">
    <property type="entry name" value="NAT_SF"/>
    <property type="match status" value="1"/>
</dbReference>
<name>A0A543KP47_9MICO</name>
<dbReference type="Proteomes" id="UP000315133">
    <property type="component" value="Unassembled WGS sequence"/>
</dbReference>
<comment type="caution">
    <text evidence="2">The sequence shown here is derived from an EMBL/GenBank/DDBJ whole genome shotgun (WGS) entry which is preliminary data.</text>
</comment>
<dbReference type="GO" id="GO:0016747">
    <property type="term" value="F:acyltransferase activity, transferring groups other than amino-acyl groups"/>
    <property type="evidence" value="ECO:0007669"/>
    <property type="project" value="InterPro"/>
</dbReference>
<dbReference type="AlphaFoldDB" id="A0A543KP47"/>
<dbReference type="InterPro" id="IPR000182">
    <property type="entry name" value="GNAT_dom"/>
</dbReference>
<dbReference type="Pfam" id="PF00583">
    <property type="entry name" value="Acetyltransf_1"/>
    <property type="match status" value="1"/>
</dbReference>
<proteinExistence type="predicted"/>
<accession>A0A543KP47</accession>
<evidence type="ECO:0000313" key="2">
    <source>
        <dbReference type="EMBL" id="TQM96833.1"/>
    </source>
</evidence>
<gene>
    <name evidence="2" type="ORF">FB476_1725</name>
</gene>
<keyword evidence="2" id="KW-0808">Transferase</keyword>